<dbReference type="Proteomes" id="UP000053257">
    <property type="component" value="Unassembled WGS sequence"/>
</dbReference>
<feature type="transmembrane region" description="Helical" evidence="12">
    <location>
        <begin position="165"/>
        <end position="191"/>
    </location>
</feature>
<keyword evidence="5 12" id="KW-0337">GPI-anchor biosynthesis</keyword>
<evidence type="ECO:0000256" key="1">
    <source>
        <dbReference type="ARBA" id="ARBA00004477"/>
    </source>
</evidence>
<evidence type="ECO:0000256" key="8">
    <source>
        <dbReference type="ARBA" id="ARBA00022692"/>
    </source>
</evidence>
<dbReference type="PANTHER" id="PTHR12468:SF2">
    <property type="entry name" value="GPI MANNOSYLTRANSFERASE 2"/>
    <property type="match status" value="1"/>
</dbReference>
<dbReference type="Pfam" id="PF04188">
    <property type="entry name" value="Mannosyl_trans2"/>
    <property type="match status" value="1"/>
</dbReference>
<comment type="caution">
    <text evidence="12">Lacks conserved residue(s) required for the propagation of feature annotation.</text>
</comment>
<evidence type="ECO:0000256" key="9">
    <source>
        <dbReference type="ARBA" id="ARBA00022824"/>
    </source>
</evidence>
<evidence type="ECO:0000313" key="14">
    <source>
        <dbReference type="Proteomes" id="UP000053257"/>
    </source>
</evidence>
<feature type="transmembrane region" description="Helical" evidence="12">
    <location>
        <begin position="332"/>
        <end position="351"/>
    </location>
</feature>
<sequence length="406" mass="45042">LCLTLSLTYVASQLPLFDSSPRLLASPSDSALAKAVYPLLRWDTFHFLHIAQDGYVYEYEWAFFPGAPFVMRTCGEVLRRLSGSEQASVAHLLAGGGLASLLCETVTTLYDLTLHYFGSPAIAYLTCLLSLLPSSPVTLRFSAYTEPFFTYFSYRGMLCCARTEWLHATLFFAVASTFRANGLMLAGYVIWGMVVEPLLERARVSPVQILKSCILTCVVFTPFVYHQYNAYRAFCLDVSASNLSPWCASRLPLVYGYVQAKYWNSGFLLYWTPSQAPNILLAAPVLATLFAFCSLHLKTCTLPYVRSWPPLTGRPRPHPAPHAKSPFLTNTAVIPHALHALALALILLFAAHTQITLRQAAALPTTYWAAAWLVAEHPRAGRCWVTWSVVWGAVSVVLWAVFLPPA</sequence>
<dbReference type="GO" id="GO:0004376">
    <property type="term" value="F:GPI mannosyltransferase activity"/>
    <property type="evidence" value="ECO:0007669"/>
    <property type="project" value="InterPro"/>
</dbReference>
<evidence type="ECO:0000256" key="2">
    <source>
        <dbReference type="ARBA" id="ARBA00004687"/>
    </source>
</evidence>
<comment type="function">
    <text evidence="12">Mannosyltransferase involved in glycosylphosphatidylinositol-anchor biosynthesis.</text>
</comment>
<dbReference type="HOGENOM" id="CLU_029048_1_0_1"/>
<dbReference type="EMBL" id="KN840482">
    <property type="protein sequence ID" value="KIP08294.1"/>
    <property type="molecule type" value="Genomic_DNA"/>
</dbReference>
<organism evidence="13 14">
    <name type="scientific">Phlebiopsis gigantea (strain 11061_1 CR5-6)</name>
    <name type="common">White-rot fungus</name>
    <name type="synonym">Peniophora gigantea</name>
    <dbReference type="NCBI Taxonomy" id="745531"/>
    <lineage>
        <taxon>Eukaryota</taxon>
        <taxon>Fungi</taxon>
        <taxon>Dikarya</taxon>
        <taxon>Basidiomycota</taxon>
        <taxon>Agaricomycotina</taxon>
        <taxon>Agaricomycetes</taxon>
        <taxon>Polyporales</taxon>
        <taxon>Phanerochaetaceae</taxon>
        <taxon>Phlebiopsis</taxon>
    </lineage>
</organism>
<comment type="subcellular location">
    <subcellularLocation>
        <location evidence="1 12">Endoplasmic reticulum membrane</location>
        <topology evidence="1 12">Multi-pass membrane protein</topology>
    </subcellularLocation>
</comment>
<proteinExistence type="inferred from homology"/>
<reference evidence="13 14" key="1">
    <citation type="journal article" date="2014" name="PLoS Genet.">
        <title>Analysis of the Phlebiopsis gigantea genome, transcriptome and secretome provides insight into its pioneer colonization strategies of wood.</title>
        <authorList>
            <person name="Hori C."/>
            <person name="Ishida T."/>
            <person name="Igarashi K."/>
            <person name="Samejima M."/>
            <person name="Suzuki H."/>
            <person name="Master E."/>
            <person name="Ferreira P."/>
            <person name="Ruiz-Duenas F.J."/>
            <person name="Held B."/>
            <person name="Canessa P."/>
            <person name="Larrondo L.F."/>
            <person name="Schmoll M."/>
            <person name="Druzhinina I.S."/>
            <person name="Kubicek C.P."/>
            <person name="Gaskell J.A."/>
            <person name="Kersten P."/>
            <person name="St John F."/>
            <person name="Glasner J."/>
            <person name="Sabat G."/>
            <person name="Splinter BonDurant S."/>
            <person name="Syed K."/>
            <person name="Yadav J."/>
            <person name="Mgbeahuruike A.C."/>
            <person name="Kovalchuk A."/>
            <person name="Asiegbu F.O."/>
            <person name="Lackner G."/>
            <person name="Hoffmeister D."/>
            <person name="Rencoret J."/>
            <person name="Gutierrez A."/>
            <person name="Sun H."/>
            <person name="Lindquist E."/>
            <person name="Barry K."/>
            <person name="Riley R."/>
            <person name="Grigoriev I.V."/>
            <person name="Henrissat B."/>
            <person name="Kues U."/>
            <person name="Berka R.M."/>
            <person name="Martinez A.T."/>
            <person name="Covert S.F."/>
            <person name="Blanchette R.A."/>
            <person name="Cullen D."/>
        </authorList>
    </citation>
    <scope>NUCLEOTIDE SEQUENCE [LARGE SCALE GENOMIC DNA]</scope>
    <source>
        <strain evidence="13 14">11061_1 CR5-6</strain>
    </source>
</reference>
<evidence type="ECO:0000256" key="4">
    <source>
        <dbReference type="ARBA" id="ARBA00013795"/>
    </source>
</evidence>
<dbReference type="GO" id="GO:0000009">
    <property type="term" value="F:alpha-1,6-mannosyltransferase activity"/>
    <property type="evidence" value="ECO:0007669"/>
    <property type="project" value="InterPro"/>
</dbReference>
<dbReference type="PANTHER" id="PTHR12468">
    <property type="entry name" value="GPI MANNOSYLTRANSFERASE 2"/>
    <property type="match status" value="1"/>
</dbReference>
<keyword evidence="8 12" id="KW-0812">Transmembrane</keyword>
<feature type="transmembrane region" description="Helical" evidence="12">
    <location>
        <begin position="384"/>
        <end position="402"/>
    </location>
</feature>
<keyword evidence="9 12" id="KW-0256">Endoplasmic reticulum</keyword>
<evidence type="ECO:0000256" key="5">
    <source>
        <dbReference type="ARBA" id="ARBA00022502"/>
    </source>
</evidence>
<keyword evidence="10 12" id="KW-1133">Transmembrane helix</keyword>
<dbReference type="STRING" id="745531.A0A0C3NSV3"/>
<feature type="non-terminal residue" evidence="13">
    <location>
        <position position="406"/>
    </location>
</feature>
<gene>
    <name evidence="13" type="ORF">PHLGIDRAFT_53679</name>
</gene>
<dbReference type="AlphaFoldDB" id="A0A0C3NSV3"/>
<dbReference type="EC" id="2.4.1.-" evidence="12"/>
<dbReference type="GO" id="GO:0031501">
    <property type="term" value="C:mannosyltransferase complex"/>
    <property type="evidence" value="ECO:0007669"/>
    <property type="project" value="TreeGrafter"/>
</dbReference>
<protein>
    <recommendedName>
        <fullName evidence="4 12">GPI mannosyltransferase 2</fullName>
        <ecNumber evidence="12">2.4.1.-</ecNumber>
    </recommendedName>
</protein>
<name>A0A0C3NSV3_PHLG1</name>
<dbReference type="GO" id="GO:0006506">
    <property type="term" value="P:GPI anchor biosynthetic process"/>
    <property type="evidence" value="ECO:0007669"/>
    <property type="project" value="UniProtKB-UniPathway"/>
</dbReference>
<evidence type="ECO:0000256" key="3">
    <source>
        <dbReference type="ARBA" id="ARBA00008698"/>
    </source>
</evidence>
<evidence type="ECO:0000313" key="13">
    <source>
        <dbReference type="EMBL" id="KIP08294.1"/>
    </source>
</evidence>
<keyword evidence="6 12" id="KW-0328">Glycosyltransferase</keyword>
<accession>A0A0C3NSV3</accession>
<dbReference type="OrthoDB" id="10252502at2759"/>
<evidence type="ECO:0000256" key="10">
    <source>
        <dbReference type="ARBA" id="ARBA00022989"/>
    </source>
</evidence>
<dbReference type="InterPro" id="IPR007315">
    <property type="entry name" value="PIG-V/Gpi18"/>
</dbReference>
<keyword evidence="14" id="KW-1185">Reference proteome</keyword>
<feature type="non-terminal residue" evidence="13">
    <location>
        <position position="1"/>
    </location>
</feature>
<comment type="pathway">
    <text evidence="2 12">Glycolipid biosynthesis; glycosylphosphatidylinositol-anchor biosynthesis.</text>
</comment>
<keyword evidence="7 12" id="KW-0808">Transferase</keyword>
<comment type="similarity">
    <text evidence="3 12">Belongs to the PIGV family.</text>
</comment>
<dbReference type="GO" id="GO:0005789">
    <property type="term" value="C:endoplasmic reticulum membrane"/>
    <property type="evidence" value="ECO:0007669"/>
    <property type="project" value="UniProtKB-SubCell"/>
</dbReference>
<evidence type="ECO:0000256" key="11">
    <source>
        <dbReference type="ARBA" id="ARBA00023136"/>
    </source>
</evidence>
<keyword evidence="11 12" id="KW-0472">Membrane</keyword>
<evidence type="ECO:0000256" key="7">
    <source>
        <dbReference type="ARBA" id="ARBA00022679"/>
    </source>
</evidence>
<evidence type="ECO:0000256" key="12">
    <source>
        <dbReference type="RuleBase" id="RU363112"/>
    </source>
</evidence>
<dbReference type="UniPathway" id="UPA00196"/>
<evidence type="ECO:0000256" key="6">
    <source>
        <dbReference type="ARBA" id="ARBA00022676"/>
    </source>
</evidence>